<sequence length="132" mass="14944">MSMDRISAAAPRSKKRKGTQEDVGFPPALKPIITARRSRLLLCTEDSTNNYRDCEQDITCHGNNEENNNVEGNEGCHTPKGEEHQIPRILSCPPAPKKPRQAARRKSWDNCLCFNSVELNLFFNFSPKKSDQ</sequence>
<evidence type="ECO:0000256" key="1">
    <source>
        <dbReference type="ARBA" id="ARBA00023013"/>
    </source>
</evidence>
<evidence type="ECO:0000313" key="4">
    <source>
        <dbReference type="EMBL" id="KAH9297263.1"/>
    </source>
</evidence>
<dbReference type="AlphaFoldDB" id="A0AA38FCB4"/>
<dbReference type="PANTHER" id="PTHR33142">
    <property type="entry name" value="CYCLIN-DEPENDENT PROTEIN KINASE INHIBITOR SMR13"/>
    <property type="match status" value="1"/>
</dbReference>
<comment type="caution">
    <text evidence="4">The sequence shown here is derived from an EMBL/GenBank/DDBJ whole genome shotgun (WGS) entry which is preliminary data.</text>
</comment>
<dbReference type="GO" id="GO:0032875">
    <property type="term" value="P:regulation of DNA endoreduplication"/>
    <property type="evidence" value="ECO:0007669"/>
    <property type="project" value="InterPro"/>
</dbReference>
<feature type="region of interest" description="Disordered" evidence="3">
    <location>
        <begin position="1"/>
        <end position="26"/>
    </location>
</feature>
<feature type="compositionally biased region" description="Basic and acidic residues" evidence="3">
    <location>
        <begin position="77"/>
        <end position="86"/>
    </location>
</feature>
<accession>A0AA38FCB4</accession>
<keyword evidence="2" id="KW-0131">Cell cycle</keyword>
<feature type="compositionally biased region" description="Low complexity" evidence="3">
    <location>
        <begin position="65"/>
        <end position="75"/>
    </location>
</feature>
<organism evidence="4 5">
    <name type="scientific">Taxus chinensis</name>
    <name type="common">Chinese yew</name>
    <name type="synonym">Taxus wallichiana var. chinensis</name>
    <dbReference type="NCBI Taxonomy" id="29808"/>
    <lineage>
        <taxon>Eukaryota</taxon>
        <taxon>Viridiplantae</taxon>
        <taxon>Streptophyta</taxon>
        <taxon>Embryophyta</taxon>
        <taxon>Tracheophyta</taxon>
        <taxon>Spermatophyta</taxon>
        <taxon>Pinopsida</taxon>
        <taxon>Pinidae</taxon>
        <taxon>Conifers II</taxon>
        <taxon>Cupressales</taxon>
        <taxon>Taxaceae</taxon>
        <taxon>Taxus</taxon>
    </lineage>
</organism>
<feature type="region of interest" description="Disordered" evidence="3">
    <location>
        <begin position="62"/>
        <end position="101"/>
    </location>
</feature>
<keyword evidence="5" id="KW-1185">Reference proteome</keyword>
<keyword evidence="1" id="KW-0649">Protein kinase inhibitor</keyword>
<proteinExistence type="predicted"/>
<feature type="non-terminal residue" evidence="4">
    <location>
        <position position="132"/>
    </location>
</feature>
<reference evidence="4 5" key="1">
    <citation type="journal article" date="2021" name="Nat. Plants">
        <title>The Taxus genome provides insights into paclitaxel biosynthesis.</title>
        <authorList>
            <person name="Xiong X."/>
            <person name="Gou J."/>
            <person name="Liao Q."/>
            <person name="Li Y."/>
            <person name="Zhou Q."/>
            <person name="Bi G."/>
            <person name="Li C."/>
            <person name="Du R."/>
            <person name="Wang X."/>
            <person name="Sun T."/>
            <person name="Guo L."/>
            <person name="Liang H."/>
            <person name="Lu P."/>
            <person name="Wu Y."/>
            <person name="Zhang Z."/>
            <person name="Ro D.K."/>
            <person name="Shang Y."/>
            <person name="Huang S."/>
            <person name="Yan J."/>
        </authorList>
    </citation>
    <scope>NUCLEOTIDE SEQUENCE [LARGE SCALE GENOMIC DNA]</scope>
    <source>
        <strain evidence="4">Ta-2019</strain>
    </source>
</reference>
<evidence type="ECO:0000313" key="5">
    <source>
        <dbReference type="Proteomes" id="UP000824469"/>
    </source>
</evidence>
<protein>
    <submittedName>
        <fullName evidence="4">Uncharacterized protein</fullName>
    </submittedName>
</protein>
<evidence type="ECO:0000256" key="2">
    <source>
        <dbReference type="ARBA" id="ARBA00023306"/>
    </source>
</evidence>
<dbReference type="PANTHER" id="PTHR33142:SF8">
    <property type="entry name" value="CYCLIN-DEPENDENT PROTEIN KINASE INHIBITOR SMR9"/>
    <property type="match status" value="1"/>
</dbReference>
<gene>
    <name evidence="4" type="ORF">KI387_028945</name>
</gene>
<dbReference type="OMA" id="RACRKER"/>
<dbReference type="GO" id="GO:0005634">
    <property type="term" value="C:nucleus"/>
    <property type="evidence" value="ECO:0007669"/>
    <property type="project" value="TreeGrafter"/>
</dbReference>
<evidence type="ECO:0000256" key="3">
    <source>
        <dbReference type="SAM" id="MobiDB-lite"/>
    </source>
</evidence>
<dbReference type="InterPro" id="IPR040389">
    <property type="entry name" value="SMR"/>
</dbReference>
<dbReference type="EMBL" id="JAHRHJ020000010">
    <property type="protein sequence ID" value="KAH9297263.1"/>
    <property type="molecule type" value="Genomic_DNA"/>
</dbReference>
<dbReference type="GO" id="GO:0004860">
    <property type="term" value="F:protein kinase inhibitor activity"/>
    <property type="evidence" value="ECO:0007669"/>
    <property type="project" value="UniProtKB-KW"/>
</dbReference>
<name>A0AA38FCB4_TAXCH</name>
<dbReference type="Proteomes" id="UP000824469">
    <property type="component" value="Unassembled WGS sequence"/>
</dbReference>